<reference evidence="3" key="1">
    <citation type="submission" date="2021-12" db="EMBL/GenBank/DDBJ databases">
        <authorList>
            <person name="King R."/>
        </authorList>
    </citation>
    <scope>NUCLEOTIDE SEQUENCE</scope>
</reference>
<feature type="chain" id="PRO_5040224038" description="AAA-ATPase-like domain-containing protein" evidence="1">
    <location>
        <begin position="38"/>
        <end position="685"/>
    </location>
</feature>
<evidence type="ECO:0000256" key="1">
    <source>
        <dbReference type="SAM" id="SignalP"/>
    </source>
</evidence>
<evidence type="ECO:0000259" key="2">
    <source>
        <dbReference type="Pfam" id="PF09820"/>
    </source>
</evidence>
<feature type="domain" description="AAA-ATPase-like" evidence="2">
    <location>
        <begin position="113"/>
        <end position="323"/>
    </location>
</feature>
<proteinExistence type="predicted"/>
<sequence>MGISSRNTESFGRPLSWLVFQLMSSLLLTTILKSCETQGFLDLRESSEENDALNSNRAPALRPLMSQLSKWGLPKATTKSLLDMLAPVTTPAPVAEEWDRMSEFLILMDEHPERYVDKTLFLRRAMEPRLTVVTRPRGFGKTLMLSTLEHFLDARQPNSSTDLFKNLSIMRDAEFVRRHKHKYPIIRLDFGGVKNATFPENFRAMKSVVAAAYLRHSERLLQQDEAVMDSAEKEVYSSIMEKHGDENLYLGAIQRLCKFIYKAEGVRPIVLIDEYDTPLVTALDTGHYHAMIKFMRGFYRQTLDPRENDSFEKGVLTGVTNIHTIVLEPFRDEVKVYSIFDDECSNFLGFTQAEVNELVSRGKHGPDALDRVQKMYGGYKFGNSTLYNPFSVSNYLFNEKSRPWMAADPQTQASLEKFILAHGLYPILTIQRLINGEDVIKKVPGVLGQPETGTGAGETSYWAYLIQFGFLSYSNLGAIGTQSLSRNITLRIPNEEVRTLLRDILYETDWSRRFIGLAVNYPRYDNAEALTTRGPPIEVPEYRDFIHAFTTGNFEEAREMISKYIRQAGVFFNPHDEVCSTALGDYVGQMLSGVAWMKNSTLRAAKSSEKVAMEVVGIPARVAIERTGLLRSVWLKTKSKVCEIVNTKSRNETEILITCGEAFVDLCLRRFEGGLSLCDITGCLG</sequence>
<dbReference type="InterPro" id="IPR018631">
    <property type="entry name" value="AAA-ATPase-like_dom"/>
</dbReference>
<keyword evidence="4" id="KW-1185">Reference proteome</keyword>
<name>A0A9P0EZF5_BEMTA</name>
<evidence type="ECO:0000313" key="4">
    <source>
        <dbReference type="Proteomes" id="UP001152759"/>
    </source>
</evidence>
<evidence type="ECO:0000313" key="3">
    <source>
        <dbReference type="EMBL" id="CAH0383267.1"/>
    </source>
</evidence>
<dbReference type="PANTHER" id="PTHR34825:SF1">
    <property type="entry name" value="AAA-ATPASE-LIKE DOMAIN-CONTAINING PROTEIN"/>
    <property type="match status" value="1"/>
</dbReference>
<organism evidence="3 4">
    <name type="scientific">Bemisia tabaci</name>
    <name type="common">Sweetpotato whitefly</name>
    <name type="synonym">Aleurodes tabaci</name>
    <dbReference type="NCBI Taxonomy" id="7038"/>
    <lineage>
        <taxon>Eukaryota</taxon>
        <taxon>Metazoa</taxon>
        <taxon>Ecdysozoa</taxon>
        <taxon>Arthropoda</taxon>
        <taxon>Hexapoda</taxon>
        <taxon>Insecta</taxon>
        <taxon>Pterygota</taxon>
        <taxon>Neoptera</taxon>
        <taxon>Paraneoptera</taxon>
        <taxon>Hemiptera</taxon>
        <taxon>Sternorrhyncha</taxon>
        <taxon>Aleyrodoidea</taxon>
        <taxon>Aleyrodidae</taxon>
        <taxon>Aleyrodinae</taxon>
        <taxon>Bemisia</taxon>
    </lineage>
</organism>
<protein>
    <recommendedName>
        <fullName evidence="2">AAA-ATPase-like domain-containing protein</fullName>
    </recommendedName>
</protein>
<dbReference type="EMBL" id="OU963871">
    <property type="protein sequence ID" value="CAH0383267.1"/>
    <property type="molecule type" value="Genomic_DNA"/>
</dbReference>
<dbReference type="Proteomes" id="UP001152759">
    <property type="component" value="Chromosome 10"/>
</dbReference>
<feature type="signal peptide" evidence="1">
    <location>
        <begin position="1"/>
        <end position="37"/>
    </location>
</feature>
<dbReference type="AlphaFoldDB" id="A0A9P0EZF5"/>
<keyword evidence="1" id="KW-0732">Signal</keyword>
<dbReference type="SUPFAM" id="SSF52540">
    <property type="entry name" value="P-loop containing nucleoside triphosphate hydrolases"/>
    <property type="match status" value="1"/>
</dbReference>
<dbReference type="PANTHER" id="PTHR34825">
    <property type="entry name" value="CONSERVED PROTEIN, WITH A WEAK D-GALACTARATE DEHYDRATASE/ALTRONATE HYDROLASE DOMAIN"/>
    <property type="match status" value="1"/>
</dbReference>
<gene>
    <name evidence="3" type="ORF">BEMITA_LOCUS2728</name>
</gene>
<dbReference type="Pfam" id="PF09820">
    <property type="entry name" value="AAA-ATPase_like"/>
    <property type="match status" value="1"/>
</dbReference>
<dbReference type="InterPro" id="IPR027417">
    <property type="entry name" value="P-loop_NTPase"/>
</dbReference>
<accession>A0A9P0EZF5</accession>